<proteinExistence type="predicted"/>
<dbReference type="AlphaFoldDB" id="A0A157S8A6"/>
<accession>A0A157S8A6</accession>
<reference evidence="1 2" key="1">
    <citation type="submission" date="2016-04" db="EMBL/GenBank/DDBJ databases">
        <authorList>
            <consortium name="Pathogen Informatics"/>
        </authorList>
    </citation>
    <scope>NUCLEOTIDE SEQUENCE [LARGE SCALE GENOMIC DNA]</scope>
    <source>
        <strain evidence="1 2">H050680373</strain>
    </source>
</reference>
<name>A0A157S8A6_9BORD</name>
<evidence type="ECO:0000313" key="2">
    <source>
        <dbReference type="Proteomes" id="UP000076848"/>
    </source>
</evidence>
<evidence type="ECO:0000313" key="1">
    <source>
        <dbReference type="EMBL" id="SAI66473.1"/>
    </source>
</evidence>
<organism evidence="1 2">
    <name type="scientific">Bordetella ansorpii</name>
    <dbReference type="NCBI Taxonomy" id="288768"/>
    <lineage>
        <taxon>Bacteria</taxon>
        <taxon>Pseudomonadati</taxon>
        <taxon>Pseudomonadota</taxon>
        <taxon>Betaproteobacteria</taxon>
        <taxon>Burkholderiales</taxon>
        <taxon>Alcaligenaceae</taxon>
        <taxon>Bordetella</taxon>
    </lineage>
</organism>
<sequence>MTTPISWDDFAKAALCGPDRDVPPGARLR</sequence>
<dbReference type="Proteomes" id="UP000076848">
    <property type="component" value="Unassembled WGS sequence"/>
</dbReference>
<gene>
    <name evidence="1" type="ORF">SAMEA3906486_00987</name>
</gene>
<dbReference type="EMBL" id="FKIF01000002">
    <property type="protein sequence ID" value="SAI66473.1"/>
    <property type="molecule type" value="Genomic_DNA"/>
</dbReference>
<protein>
    <submittedName>
        <fullName evidence="1">Uncharacterized protein</fullName>
    </submittedName>
</protein>
<keyword evidence="2" id="KW-1185">Reference proteome</keyword>